<evidence type="ECO:0000313" key="2">
    <source>
        <dbReference type="EMBL" id="MCA9308338.1"/>
    </source>
</evidence>
<protein>
    <submittedName>
        <fullName evidence="2">LytR C-terminal domain-containing protein</fullName>
    </submittedName>
</protein>
<dbReference type="AlphaFoldDB" id="A0A955ED30"/>
<dbReference type="InterPro" id="IPR027381">
    <property type="entry name" value="LytR/CpsA/Psr_C"/>
</dbReference>
<accession>A0A955ED30</accession>
<dbReference type="Proteomes" id="UP000740557">
    <property type="component" value="Unassembled WGS sequence"/>
</dbReference>
<gene>
    <name evidence="2" type="ORF">KC980_02395</name>
</gene>
<dbReference type="Pfam" id="PF13399">
    <property type="entry name" value="LytR_C"/>
    <property type="match status" value="1"/>
</dbReference>
<sequence length="382" mass="42466">MKQTVLIFLNKSKLEINLASQPKTISVTLAELGIVNQEIKNVDEFKEKLKNLIGVIETPPKDIILILDSSFIYTKDLTQVTTIAKEETSQAKEDEKREQISAFLDLIPFNTSKLTHKINNTEKGELLLVTNGELLHTMNIAFQELGWEIKAALPGLLLKDPQQEVNNSKLVTSINLFNNDSVTTAIQTTPNNSLKTKISIILVTLVLSGLGTGGYMYAKTQGYFVPKIKEAGVVNETPKPEMTSMEVKEELLREAQQIADEEDKKQIEKSKELKTELKVQILNGTNIAGVAGKTASAFIELGYVEKNVIADNAQETYEVTKVYVNNAVTEDLLEEIQNMLQLTFSDVVIEKLEDVEDIDTNADLESHIIVITGNQLTAEQQS</sequence>
<evidence type="ECO:0000313" key="3">
    <source>
        <dbReference type="Proteomes" id="UP000740557"/>
    </source>
</evidence>
<organism evidence="2 3">
    <name type="scientific">candidate division WWE3 bacterium</name>
    <dbReference type="NCBI Taxonomy" id="2053526"/>
    <lineage>
        <taxon>Bacteria</taxon>
        <taxon>Katanobacteria</taxon>
    </lineage>
</organism>
<dbReference type="EMBL" id="JAGQNX010000069">
    <property type="protein sequence ID" value="MCA9308338.1"/>
    <property type="molecule type" value="Genomic_DNA"/>
</dbReference>
<name>A0A955ED30_UNCKA</name>
<reference evidence="2" key="2">
    <citation type="journal article" date="2021" name="Microbiome">
        <title>Successional dynamics and alternative stable states in a saline activated sludge microbial community over 9 years.</title>
        <authorList>
            <person name="Wang Y."/>
            <person name="Ye J."/>
            <person name="Ju F."/>
            <person name="Liu L."/>
            <person name="Boyd J.A."/>
            <person name="Deng Y."/>
            <person name="Parks D.H."/>
            <person name="Jiang X."/>
            <person name="Yin X."/>
            <person name="Woodcroft B.J."/>
            <person name="Tyson G.W."/>
            <person name="Hugenholtz P."/>
            <person name="Polz M.F."/>
            <person name="Zhang T."/>
        </authorList>
    </citation>
    <scope>NUCLEOTIDE SEQUENCE</scope>
    <source>
        <strain evidence="2">HKST-UBA79</strain>
    </source>
</reference>
<comment type="caution">
    <text evidence="2">The sequence shown here is derived from an EMBL/GenBank/DDBJ whole genome shotgun (WGS) entry which is preliminary data.</text>
</comment>
<feature type="domain" description="LytR/CpsA/Psr regulator C-terminal" evidence="1">
    <location>
        <begin position="277"/>
        <end position="340"/>
    </location>
</feature>
<dbReference type="Gene3D" id="3.30.70.2390">
    <property type="match status" value="1"/>
</dbReference>
<proteinExistence type="predicted"/>
<evidence type="ECO:0000259" key="1">
    <source>
        <dbReference type="Pfam" id="PF13399"/>
    </source>
</evidence>
<reference evidence="2" key="1">
    <citation type="submission" date="2020-04" db="EMBL/GenBank/DDBJ databases">
        <authorList>
            <person name="Zhang T."/>
        </authorList>
    </citation>
    <scope>NUCLEOTIDE SEQUENCE</scope>
    <source>
        <strain evidence="2">HKST-UBA79</strain>
    </source>
</reference>